<keyword evidence="3" id="KW-1185">Reference proteome</keyword>
<gene>
    <name evidence="2" type="ORF">PtA15_15A301</name>
</gene>
<dbReference type="RefSeq" id="XP_053027463.1">
    <property type="nucleotide sequence ID" value="XM_053163494.1"/>
</dbReference>
<dbReference type="Proteomes" id="UP001164743">
    <property type="component" value="Chromosome 15A"/>
</dbReference>
<organism evidence="2 3">
    <name type="scientific">Puccinia triticina</name>
    <dbReference type="NCBI Taxonomy" id="208348"/>
    <lineage>
        <taxon>Eukaryota</taxon>
        <taxon>Fungi</taxon>
        <taxon>Dikarya</taxon>
        <taxon>Basidiomycota</taxon>
        <taxon>Pucciniomycotina</taxon>
        <taxon>Pucciniomycetes</taxon>
        <taxon>Pucciniales</taxon>
        <taxon>Pucciniaceae</taxon>
        <taxon>Puccinia</taxon>
    </lineage>
</organism>
<proteinExistence type="predicted"/>
<evidence type="ECO:0000313" key="2">
    <source>
        <dbReference type="EMBL" id="WAQ91908.1"/>
    </source>
</evidence>
<reference evidence="2" key="1">
    <citation type="submission" date="2022-10" db="EMBL/GenBank/DDBJ databases">
        <title>Puccinia triticina Genome sequencing and assembly.</title>
        <authorList>
            <person name="Li C."/>
        </authorList>
    </citation>
    <scope>NUCLEOTIDE SEQUENCE</scope>
    <source>
        <strain evidence="2">Pt15</strain>
    </source>
</reference>
<sequence length="66" mass="6879">MLMMPHAASRTASHTTSTLPEIAAPAATTTLNSTRPDLAKTQTPANSTDKQLPNSFAGQSHQCSSP</sequence>
<feature type="region of interest" description="Disordered" evidence="1">
    <location>
        <begin position="1"/>
        <end position="66"/>
    </location>
</feature>
<evidence type="ECO:0000256" key="1">
    <source>
        <dbReference type="SAM" id="MobiDB-lite"/>
    </source>
</evidence>
<feature type="compositionally biased region" description="Low complexity" evidence="1">
    <location>
        <begin position="1"/>
        <end position="18"/>
    </location>
</feature>
<evidence type="ECO:0000313" key="3">
    <source>
        <dbReference type="Proteomes" id="UP001164743"/>
    </source>
</evidence>
<dbReference type="GeneID" id="77804389"/>
<protein>
    <submittedName>
        <fullName evidence="2">Uncharacterized protein</fullName>
    </submittedName>
</protein>
<accession>A0ABY7D469</accession>
<name>A0ABY7D469_9BASI</name>
<feature type="compositionally biased region" description="Polar residues" evidence="1">
    <location>
        <begin position="27"/>
        <end position="66"/>
    </location>
</feature>
<dbReference type="EMBL" id="CP110435">
    <property type="protein sequence ID" value="WAQ91908.1"/>
    <property type="molecule type" value="Genomic_DNA"/>
</dbReference>